<dbReference type="SUPFAM" id="SSF48403">
    <property type="entry name" value="Ankyrin repeat"/>
    <property type="match status" value="1"/>
</dbReference>
<evidence type="ECO:0000256" key="1">
    <source>
        <dbReference type="ARBA" id="ARBA00022737"/>
    </source>
</evidence>
<dbReference type="RefSeq" id="XP_018694182.1">
    <property type="nucleotide sequence ID" value="XM_018837329.1"/>
</dbReference>
<evidence type="ECO:0000256" key="3">
    <source>
        <dbReference type="PROSITE-ProRule" id="PRU00023"/>
    </source>
</evidence>
<dbReference type="OrthoDB" id="366390at2759"/>
<feature type="repeat" description="ANK" evidence="3">
    <location>
        <begin position="108"/>
        <end position="140"/>
    </location>
</feature>
<evidence type="ECO:0000313" key="5">
    <source>
        <dbReference type="Proteomes" id="UP000078343"/>
    </source>
</evidence>
<dbReference type="InterPro" id="IPR050776">
    <property type="entry name" value="Ank_Repeat/CDKN_Inhibitor"/>
</dbReference>
<dbReference type="PROSITE" id="PS50297">
    <property type="entry name" value="ANK_REP_REGION"/>
    <property type="match status" value="1"/>
</dbReference>
<comment type="caution">
    <text evidence="4">The sequence shown here is derived from an EMBL/GenBank/DDBJ whole genome shotgun (WGS) entry which is preliminary data.</text>
</comment>
<dbReference type="EMBL" id="LVYI01000004">
    <property type="protein sequence ID" value="OAP60815.1"/>
    <property type="molecule type" value="Genomic_DNA"/>
</dbReference>
<dbReference type="InterPro" id="IPR002110">
    <property type="entry name" value="Ankyrin_rpt"/>
</dbReference>
<evidence type="ECO:0000256" key="2">
    <source>
        <dbReference type="ARBA" id="ARBA00023043"/>
    </source>
</evidence>
<protein>
    <submittedName>
        <fullName evidence="4">Uncharacterized protein</fullName>
    </submittedName>
</protein>
<dbReference type="InterPro" id="IPR036770">
    <property type="entry name" value="Ankyrin_rpt-contain_sf"/>
</dbReference>
<dbReference type="STRING" id="1367422.A0A178ZP83"/>
<dbReference type="SMART" id="SM00248">
    <property type="entry name" value="ANK"/>
    <property type="match status" value="2"/>
</dbReference>
<keyword evidence="5" id="KW-1185">Reference proteome</keyword>
<organism evidence="4 5">
    <name type="scientific">Fonsecaea erecta</name>
    <dbReference type="NCBI Taxonomy" id="1367422"/>
    <lineage>
        <taxon>Eukaryota</taxon>
        <taxon>Fungi</taxon>
        <taxon>Dikarya</taxon>
        <taxon>Ascomycota</taxon>
        <taxon>Pezizomycotina</taxon>
        <taxon>Eurotiomycetes</taxon>
        <taxon>Chaetothyriomycetidae</taxon>
        <taxon>Chaetothyriales</taxon>
        <taxon>Herpotrichiellaceae</taxon>
        <taxon>Fonsecaea</taxon>
    </lineage>
</organism>
<gene>
    <name evidence="4" type="ORF">AYL99_05817</name>
</gene>
<accession>A0A178ZP83</accession>
<sequence>MAEGFRHPPAAEFIIMLRARGEEFHVLHEGRLDNRGWGLMHRAAIFADPADLQLLMDYGVDAFESLLEIAWKPLHIVAKYGNHENFSILFRAYEKRFGSAALELPDSRGWTPLHLASSNGHVELVRILLDLGADRKTRTNPVNDRNMPESIQGKRCSPQELAWAFGESRGQAFDDVAATIPEDEWTDAPEYPDHNLHVKPARLPAPLPKEMVKSMVAFLRRCRLSRRMPN</sequence>
<dbReference type="Pfam" id="PF12796">
    <property type="entry name" value="Ank_2"/>
    <property type="match status" value="1"/>
</dbReference>
<keyword evidence="1" id="KW-0677">Repeat</keyword>
<dbReference type="AlphaFoldDB" id="A0A178ZP83"/>
<dbReference type="GeneID" id="30009985"/>
<dbReference type="PANTHER" id="PTHR24201">
    <property type="entry name" value="ANK_REP_REGION DOMAIN-CONTAINING PROTEIN"/>
    <property type="match status" value="1"/>
</dbReference>
<dbReference type="PROSITE" id="PS50088">
    <property type="entry name" value="ANK_REPEAT"/>
    <property type="match status" value="1"/>
</dbReference>
<reference evidence="4 5" key="1">
    <citation type="submission" date="2016-04" db="EMBL/GenBank/DDBJ databases">
        <title>Draft genome of Fonsecaea erecta CBS 125763.</title>
        <authorList>
            <person name="Weiss V.A."/>
            <person name="Vicente V.A."/>
            <person name="Raittz R.T."/>
            <person name="Moreno L.F."/>
            <person name="De Souza E.M."/>
            <person name="Pedrosa F.O."/>
            <person name="Steffens M.B."/>
            <person name="Faoro H."/>
            <person name="Tadra-Sfeir M.Z."/>
            <person name="Najafzadeh M.J."/>
            <person name="Felipe M.S."/>
            <person name="Teixeira M."/>
            <person name="Sun J."/>
            <person name="Xi L."/>
            <person name="Gomes R."/>
            <person name="De Azevedo C.M."/>
            <person name="Salgado C.G."/>
            <person name="Da Silva M.B."/>
            <person name="Nascimento M.F."/>
            <person name="Queiroz-Telles F."/>
            <person name="Attili D.S."/>
            <person name="Gorbushina A."/>
        </authorList>
    </citation>
    <scope>NUCLEOTIDE SEQUENCE [LARGE SCALE GENOMIC DNA]</scope>
    <source>
        <strain evidence="4 5">CBS 125763</strain>
    </source>
</reference>
<dbReference type="Proteomes" id="UP000078343">
    <property type="component" value="Unassembled WGS sequence"/>
</dbReference>
<evidence type="ECO:0000313" key="4">
    <source>
        <dbReference type="EMBL" id="OAP60815.1"/>
    </source>
</evidence>
<dbReference type="Gene3D" id="1.25.40.20">
    <property type="entry name" value="Ankyrin repeat-containing domain"/>
    <property type="match status" value="1"/>
</dbReference>
<keyword evidence="2 3" id="KW-0040">ANK repeat</keyword>
<name>A0A178ZP83_9EURO</name>
<proteinExistence type="predicted"/>